<reference evidence="1" key="1">
    <citation type="submission" date="2020-05" db="EMBL/GenBank/DDBJ databases">
        <authorList>
            <person name="Chiriac C."/>
            <person name="Salcher M."/>
            <person name="Ghai R."/>
            <person name="Kavagutti S V."/>
        </authorList>
    </citation>
    <scope>NUCLEOTIDE SEQUENCE</scope>
</reference>
<dbReference type="EMBL" id="LR797252">
    <property type="protein sequence ID" value="CAB4196687.1"/>
    <property type="molecule type" value="Genomic_DNA"/>
</dbReference>
<proteinExistence type="predicted"/>
<sequence length="87" mass="10135">MITHVAIKFRDILYSLPKPNRHHHIISDIVEKTGVEYVSFEESIQGFLDDEDNFLNRKQALRHALLNNQVLDKSKVFAGELTSENLW</sequence>
<organism evidence="1">
    <name type="scientific">uncultured Caudovirales phage</name>
    <dbReference type="NCBI Taxonomy" id="2100421"/>
    <lineage>
        <taxon>Viruses</taxon>
        <taxon>Duplodnaviria</taxon>
        <taxon>Heunggongvirae</taxon>
        <taxon>Uroviricota</taxon>
        <taxon>Caudoviricetes</taxon>
        <taxon>Peduoviridae</taxon>
        <taxon>Maltschvirus</taxon>
        <taxon>Maltschvirus maltsch</taxon>
    </lineage>
</organism>
<accession>A0A6J5RQY0</accession>
<name>A0A6J5RQY0_9CAUD</name>
<dbReference type="Pfam" id="PF26092">
    <property type="entry name" value="T4_Y16D"/>
    <property type="match status" value="1"/>
</dbReference>
<evidence type="ECO:0000313" key="1">
    <source>
        <dbReference type="EMBL" id="CAB4196687.1"/>
    </source>
</evidence>
<protein>
    <submittedName>
        <fullName evidence="1">Uncharacterized protein</fullName>
    </submittedName>
</protein>
<dbReference type="InterPro" id="IPR058630">
    <property type="entry name" value="T4_Y16D"/>
</dbReference>
<gene>
    <name evidence="1" type="ORF">UFOVP1290_207</name>
</gene>